<evidence type="ECO:0000256" key="4">
    <source>
        <dbReference type="ARBA" id="ARBA00022741"/>
    </source>
</evidence>
<dbReference type="InterPro" id="IPR000719">
    <property type="entry name" value="Prot_kinase_dom"/>
</dbReference>
<keyword evidence="4 7" id="KW-0547">Nucleotide-binding</keyword>
<dbReference type="EMBL" id="RQZG01000017">
    <property type="protein sequence ID" value="RRD03721.1"/>
    <property type="molecule type" value="Genomic_DNA"/>
</dbReference>
<accession>A0A3P1T2N5</accession>
<keyword evidence="6 7" id="KW-0067">ATP-binding</keyword>
<dbReference type="EC" id="2.7.11.1" evidence="1"/>
<sequence length="496" mass="52697">MTMPPVNVPQVPGVRLTGILGQGGFATVYAGEQLSLERPVAVKVDSRPLHEERNRRRFLREMRAASQISSHPHVVTLIDTGVLPDGRPYLVMERCDGGSLSDVVARGPQPAADAVRIIQSTASALGAAHAAGVLHRDIKPGNILLDSYGTPRLSDFGIAAIQQAEASATVTLEALTPAYAPPEAFSQVEPTSAGDVWSMGAVLFALLTGRGPRSTWDGRAQNLTQIFQELSLPVTTNDPRIPGVLRPLLDRAMHLDPNQRFRDGNELAQALSGILSRLDSFPQDAEATWHRPPPPTEQPTSYAPAIVHPRTATTTLPTVRQRRTSTLVAGVVAATLLVGGAIWGTVAVLNGPGLRVPPRQSTAPSISPTAQTPADPNFARELDDSAVPTAPDMPWQVGDCLLGAVDGNGGHSATEVECDRANWRVFAGGTIDASIKTRSSGEALQQDAQVTETCTDANAELAGLDISVPHTLRALGSPKERWDAGERGFSCVFEKN</sequence>
<proteinExistence type="predicted"/>
<evidence type="ECO:0000259" key="10">
    <source>
        <dbReference type="PROSITE" id="PS50011"/>
    </source>
</evidence>
<evidence type="ECO:0000256" key="6">
    <source>
        <dbReference type="ARBA" id="ARBA00022840"/>
    </source>
</evidence>
<dbReference type="PROSITE" id="PS00108">
    <property type="entry name" value="PROTEIN_KINASE_ST"/>
    <property type="match status" value="1"/>
</dbReference>
<dbReference type="Gene3D" id="1.10.510.10">
    <property type="entry name" value="Transferase(Phosphotransferase) domain 1"/>
    <property type="match status" value="1"/>
</dbReference>
<comment type="caution">
    <text evidence="11">The sequence shown here is derived from an EMBL/GenBank/DDBJ whole genome shotgun (WGS) entry which is preliminary data.</text>
</comment>
<dbReference type="PROSITE" id="PS00107">
    <property type="entry name" value="PROTEIN_KINASE_ATP"/>
    <property type="match status" value="1"/>
</dbReference>
<evidence type="ECO:0000256" key="2">
    <source>
        <dbReference type="ARBA" id="ARBA00022527"/>
    </source>
</evidence>
<dbReference type="PANTHER" id="PTHR43289">
    <property type="entry name" value="MITOGEN-ACTIVATED PROTEIN KINASE KINASE KINASE 20-RELATED"/>
    <property type="match status" value="1"/>
</dbReference>
<dbReference type="PANTHER" id="PTHR43289:SF6">
    <property type="entry name" value="SERINE_THREONINE-PROTEIN KINASE NEKL-3"/>
    <property type="match status" value="1"/>
</dbReference>
<dbReference type="InterPro" id="IPR011009">
    <property type="entry name" value="Kinase-like_dom_sf"/>
</dbReference>
<dbReference type="InterPro" id="IPR008271">
    <property type="entry name" value="Ser/Thr_kinase_AS"/>
</dbReference>
<evidence type="ECO:0000256" key="1">
    <source>
        <dbReference type="ARBA" id="ARBA00012513"/>
    </source>
</evidence>
<dbReference type="Gene3D" id="3.30.200.20">
    <property type="entry name" value="Phosphorylase Kinase, domain 1"/>
    <property type="match status" value="1"/>
</dbReference>
<evidence type="ECO:0000313" key="12">
    <source>
        <dbReference type="Proteomes" id="UP000280819"/>
    </source>
</evidence>
<evidence type="ECO:0000256" key="7">
    <source>
        <dbReference type="PROSITE-ProRule" id="PRU10141"/>
    </source>
</evidence>
<keyword evidence="3" id="KW-0808">Transferase</keyword>
<reference evidence="11 12" key="1">
    <citation type="submission" date="2018-11" db="EMBL/GenBank/DDBJ databases">
        <title>Genomes From Bacteria Associated with the Canine Oral Cavity: a Test Case for Automated Genome-Based Taxonomic Assignment.</title>
        <authorList>
            <person name="Coil D.A."/>
            <person name="Jospin G."/>
            <person name="Darling A.E."/>
            <person name="Wallis C."/>
            <person name="Davis I.J."/>
            <person name="Harris S."/>
            <person name="Eisen J.A."/>
            <person name="Holcombe L.J."/>
            <person name="O'Flynn C."/>
        </authorList>
    </citation>
    <scope>NUCLEOTIDE SEQUENCE [LARGE SCALE GENOMIC DNA]</scope>
    <source>
        <strain evidence="11 12">OH887_COT-365</strain>
    </source>
</reference>
<dbReference type="AlphaFoldDB" id="A0A3P1T2N5"/>
<gene>
    <name evidence="11" type="ORF">EII34_13025</name>
</gene>
<dbReference type="PROSITE" id="PS50011">
    <property type="entry name" value="PROTEIN_KINASE_DOM"/>
    <property type="match status" value="1"/>
</dbReference>
<dbReference type="OrthoDB" id="9762169at2"/>
<dbReference type="CDD" id="cd14014">
    <property type="entry name" value="STKc_PknB_like"/>
    <property type="match status" value="1"/>
</dbReference>
<dbReference type="GO" id="GO:0005524">
    <property type="term" value="F:ATP binding"/>
    <property type="evidence" value="ECO:0007669"/>
    <property type="project" value="UniProtKB-UniRule"/>
</dbReference>
<dbReference type="RefSeq" id="WP_124845596.1">
    <property type="nucleotide sequence ID" value="NZ_RQZG01000017.1"/>
</dbReference>
<keyword evidence="9" id="KW-1133">Transmembrane helix</keyword>
<protein>
    <recommendedName>
        <fullName evidence="1">non-specific serine/threonine protein kinase</fullName>
        <ecNumber evidence="1">2.7.11.1</ecNumber>
    </recommendedName>
</protein>
<name>A0A3P1T2N5_9ACTN</name>
<keyword evidence="2 11" id="KW-0723">Serine/threonine-protein kinase</keyword>
<dbReference type="GO" id="GO:0004674">
    <property type="term" value="F:protein serine/threonine kinase activity"/>
    <property type="evidence" value="ECO:0007669"/>
    <property type="project" value="UniProtKB-KW"/>
</dbReference>
<dbReference type="Proteomes" id="UP000280819">
    <property type="component" value="Unassembled WGS sequence"/>
</dbReference>
<keyword evidence="9" id="KW-0812">Transmembrane</keyword>
<feature type="transmembrane region" description="Helical" evidence="9">
    <location>
        <begin position="327"/>
        <end position="349"/>
    </location>
</feature>
<keyword evidence="5 11" id="KW-0418">Kinase</keyword>
<dbReference type="Pfam" id="PF00069">
    <property type="entry name" value="Pkinase"/>
    <property type="match status" value="1"/>
</dbReference>
<organism evidence="11 12">
    <name type="scientific">Arachnia propionica</name>
    <dbReference type="NCBI Taxonomy" id="1750"/>
    <lineage>
        <taxon>Bacteria</taxon>
        <taxon>Bacillati</taxon>
        <taxon>Actinomycetota</taxon>
        <taxon>Actinomycetes</taxon>
        <taxon>Propionibacteriales</taxon>
        <taxon>Propionibacteriaceae</taxon>
        <taxon>Arachnia</taxon>
    </lineage>
</organism>
<evidence type="ECO:0000256" key="8">
    <source>
        <dbReference type="SAM" id="MobiDB-lite"/>
    </source>
</evidence>
<evidence type="ECO:0000256" key="3">
    <source>
        <dbReference type="ARBA" id="ARBA00022679"/>
    </source>
</evidence>
<keyword evidence="9" id="KW-0472">Membrane</keyword>
<feature type="region of interest" description="Disordered" evidence="8">
    <location>
        <begin position="285"/>
        <end position="314"/>
    </location>
</feature>
<dbReference type="SMART" id="SM00220">
    <property type="entry name" value="S_TKc"/>
    <property type="match status" value="1"/>
</dbReference>
<feature type="binding site" evidence="7">
    <location>
        <position position="43"/>
    </location>
    <ligand>
        <name>ATP</name>
        <dbReference type="ChEBI" id="CHEBI:30616"/>
    </ligand>
</feature>
<feature type="domain" description="Protein kinase" evidence="10">
    <location>
        <begin position="14"/>
        <end position="275"/>
    </location>
</feature>
<evidence type="ECO:0000256" key="5">
    <source>
        <dbReference type="ARBA" id="ARBA00022777"/>
    </source>
</evidence>
<dbReference type="SUPFAM" id="SSF56112">
    <property type="entry name" value="Protein kinase-like (PK-like)"/>
    <property type="match status" value="1"/>
</dbReference>
<evidence type="ECO:0000256" key="9">
    <source>
        <dbReference type="SAM" id="Phobius"/>
    </source>
</evidence>
<evidence type="ECO:0000313" key="11">
    <source>
        <dbReference type="EMBL" id="RRD03721.1"/>
    </source>
</evidence>
<dbReference type="InterPro" id="IPR017441">
    <property type="entry name" value="Protein_kinase_ATP_BS"/>
</dbReference>